<keyword evidence="1" id="KW-0678">Repressor</keyword>
<feature type="domain" description="HTH merR-type" evidence="5">
    <location>
        <begin position="4"/>
        <end position="72"/>
    </location>
</feature>
<evidence type="ECO:0000256" key="1">
    <source>
        <dbReference type="ARBA" id="ARBA00022491"/>
    </source>
</evidence>
<dbReference type="SUPFAM" id="SSF46955">
    <property type="entry name" value="Putative DNA-binding domain"/>
    <property type="match status" value="1"/>
</dbReference>
<dbReference type="SMART" id="SM00422">
    <property type="entry name" value="HTH_MERR"/>
    <property type="match status" value="1"/>
</dbReference>
<dbReference type="InterPro" id="IPR047057">
    <property type="entry name" value="MerR_fam"/>
</dbReference>
<dbReference type="PANTHER" id="PTHR30204">
    <property type="entry name" value="REDOX-CYCLING DRUG-SENSING TRANSCRIPTIONAL ACTIVATOR SOXR"/>
    <property type="match status" value="1"/>
</dbReference>
<accession>A0A8J8M7S0</accession>
<keyword evidence="2" id="KW-0805">Transcription regulation</keyword>
<keyword evidence="7" id="KW-1185">Reference proteome</keyword>
<dbReference type="Gene3D" id="3.20.80.10">
    <property type="entry name" value="Regulatory factor, effector binding domain"/>
    <property type="match status" value="1"/>
</dbReference>
<dbReference type="Proteomes" id="UP000677305">
    <property type="component" value="Chromosome"/>
</dbReference>
<evidence type="ECO:0000256" key="3">
    <source>
        <dbReference type="ARBA" id="ARBA00023125"/>
    </source>
</evidence>
<dbReference type="Gene3D" id="1.10.1660.10">
    <property type="match status" value="1"/>
</dbReference>
<reference evidence="6 7" key="1">
    <citation type="submission" date="2020-07" db="EMBL/GenBank/DDBJ databases">
        <title>Vallitalea guaymasensis genome.</title>
        <authorList>
            <person name="Postec A."/>
        </authorList>
    </citation>
    <scope>NUCLEOTIDE SEQUENCE [LARGE SCALE GENOMIC DNA]</scope>
    <source>
        <strain evidence="6 7">Ra1766G1</strain>
    </source>
</reference>
<organism evidence="6 7">
    <name type="scientific">Vallitalea guaymasensis</name>
    <dbReference type="NCBI Taxonomy" id="1185412"/>
    <lineage>
        <taxon>Bacteria</taxon>
        <taxon>Bacillati</taxon>
        <taxon>Bacillota</taxon>
        <taxon>Clostridia</taxon>
        <taxon>Lachnospirales</taxon>
        <taxon>Vallitaleaceae</taxon>
        <taxon>Vallitalea</taxon>
    </lineage>
</organism>
<dbReference type="PROSITE" id="PS00552">
    <property type="entry name" value="HTH_MERR_1"/>
    <property type="match status" value="1"/>
</dbReference>
<proteinExistence type="predicted"/>
<sequence>MNRRISLSEMSKLLNISKHTLRYYDKIGLITPSYDSNGYRYYSIDHYYVLSTIKLLREMDVSIKDIKKSLNDDNLEDFVQLLVDSKEHIDSEIIRMTKLSNLIGNKIKVAFHEKSRENQWYVQKEQERKYIHFGKYPPQSASEEDKFEDLFELGYDVLAESNIMIKHSIEQLEKITDDFTNFYIEYDEKVDMIGDLSILSEGDYIIYYYKGNEQNIYDSLINTLNDIKSKGYIIGDVVYEMLRPSQFITSSNKYFFTEFNIPIVKKDLTLE</sequence>
<evidence type="ECO:0000313" key="7">
    <source>
        <dbReference type="Proteomes" id="UP000677305"/>
    </source>
</evidence>
<dbReference type="PANTHER" id="PTHR30204:SF69">
    <property type="entry name" value="MERR-FAMILY TRANSCRIPTIONAL REGULATOR"/>
    <property type="match status" value="1"/>
</dbReference>
<dbReference type="InterPro" id="IPR000551">
    <property type="entry name" value="MerR-type_HTH_dom"/>
</dbReference>
<name>A0A8J8M7S0_9FIRM</name>
<dbReference type="AlphaFoldDB" id="A0A8J8M7S0"/>
<dbReference type="Pfam" id="PF13411">
    <property type="entry name" value="MerR_1"/>
    <property type="match status" value="1"/>
</dbReference>
<dbReference type="EMBL" id="CP058561">
    <property type="protein sequence ID" value="QUH27813.1"/>
    <property type="molecule type" value="Genomic_DNA"/>
</dbReference>
<dbReference type="KEGG" id="vgu:HYG85_02340"/>
<keyword evidence="3" id="KW-0238">DNA-binding</keyword>
<protein>
    <submittedName>
        <fullName evidence="6">MerR family transcriptional regulator</fullName>
    </submittedName>
</protein>
<dbReference type="InterPro" id="IPR009061">
    <property type="entry name" value="DNA-bd_dom_put_sf"/>
</dbReference>
<dbReference type="GO" id="GO:0003700">
    <property type="term" value="F:DNA-binding transcription factor activity"/>
    <property type="evidence" value="ECO:0007669"/>
    <property type="project" value="InterPro"/>
</dbReference>
<evidence type="ECO:0000313" key="6">
    <source>
        <dbReference type="EMBL" id="QUH27813.1"/>
    </source>
</evidence>
<dbReference type="GO" id="GO:0003677">
    <property type="term" value="F:DNA binding"/>
    <property type="evidence" value="ECO:0007669"/>
    <property type="project" value="UniProtKB-KW"/>
</dbReference>
<evidence type="ECO:0000256" key="4">
    <source>
        <dbReference type="ARBA" id="ARBA00023163"/>
    </source>
</evidence>
<gene>
    <name evidence="6" type="ORF">HYG85_02340</name>
</gene>
<dbReference type="SUPFAM" id="SSF55136">
    <property type="entry name" value="Probable bacterial effector-binding domain"/>
    <property type="match status" value="1"/>
</dbReference>
<evidence type="ECO:0000256" key="2">
    <source>
        <dbReference type="ARBA" id="ARBA00023015"/>
    </source>
</evidence>
<keyword evidence="4" id="KW-0804">Transcription</keyword>
<evidence type="ECO:0000259" key="5">
    <source>
        <dbReference type="PROSITE" id="PS50937"/>
    </source>
</evidence>
<dbReference type="PROSITE" id="PS50937">
    <property type="entry name" value="HTH_MERR_2"/>
    <property type="match status" value="1"/>
</dbReference>
<dbReference type="InterPro" id="IPR011256">
    <property type="entry name" value="Reg_factor_effector_dom_sf"/>
</dbReference>
<dbReference type="RefSeq" id="WP_212692121.1">
    <property type="nucleotide sequence ID" value="NZ_CP058561.1"/>
</dbReference>